<evidence type="ECO:0000313" key="3">
    <source>
        <dbReference type="EMBL" id="UZE95463.1"/>
    </source>
</evidence>
<gene>
    <name evidence="3" type="ORF">NKI27_15515</name>
</gene>
<dbReference type="RefSeq" id="WP_265046952.1">
    <property type="nucleotide sequence ID" value="NZ_CP100390.1"/>
</dbReference>
<dbReference type="SUPFAM" id="SSF46458">
    <property type="entry name" value="Globin-like"/>
    <property type="match status" value="1"/>
</dbReference>
<comment type="similarity">
    <text evidence="1">Belongs to the globin family.</text>
</comment>
<dbReference type="InterPro" id="IPR012292">
    <property type="entry name" value="Globin/Proto"/>
</dbReference>
<dbReference type="PANTHER" id="PTHR43396:SF6">
    <property type="entry name" value="ABL201WP"/>
    <property type="match status" value="1"/>
</dbReference>
<reference evidence="3" key="1">
    <citation type="submission" date="2022-06" db="EMBL/GenBank/DDBJ databases">
        <title>Alkalimarinus sp. nov., isolated from gut of a Alitta virens.</title>
        <authorList>
            <person name="Yang A.I."/>
            <person name="Shin N.-R."/>
        </authorList>
    </citation>
    <scope>NUCLEOTIDE SEQUENCE</scope>
    <source>
        <strain evidence="3">A2M4</strain>
    </source>
</reference>
<keyword evidence="1" id="KW-0349">Heme</keyword>
<protein>
    <submittedName>
        <fullName evidence="3">Globin domain-containing protein</fullName>
    </submittedName>
</protein>
<dbReference type="Proteomes" id="UP001163739">
    <property type="component" value="Chromosome"/>
</dbReference>
<keyword evidence="1" id="KW-0813">Transport</keyword>
<dbReference type="Pfam" id="PF00042">
    <property type="entry name" value="Globin"/>
    <property type="match status" value="1"/>
</dbReference>
<evidence type="ECO:0000313" key="4">
    <source>
        <dbReference type="Proteomes" id="UP001163739"/>
    </source>
</evidence>
<dbReference type="PANTHER" id="PTHR43396">
    <property type="entry name" value="FLAVOHEMOPROTEIN"/>
    <property type="match status" value="1"/>
</dbReference>
<dbReference type="EMBL" id="CP100390">
    <property type="protein sequence ID" value="UZE95463.1"/>
    <property type="molecule type" value="Genomic_DNA"/>
</dbReference>
<keyword evidence="1" id="KW-0479">Metal-binding</keyword>
<organism evidence="3 4">
    <name type="scientific">Alkalimarinus alittae</name>
    <dbReference type="NCBI Taxonomy" id="2961619"/>
    <lineage>
        <taxon>Bacteria</taxon>
        <taxon>Pseudomonadati</taxon>
        <taxon>Pseudomonadota</taxon>
        <taxon>Gammaproteobacteria</taxon>
        <taxon>Alteromonadales</taxon>
        <taxon>Alteromonadaceae</taxon>
        <taxon>Alkalimarinus</taxon>
    </lineage>
</organism>
<evidence type="ECO:0000256" key="1">
    <source>
        <dbReference type="RuleBase" id="RU000356"/>
    </source>
</evidence>
<proteinExistence type="inferred from homology"/>
<dbReference type="Gene3D" id="1.10.490.10">
    <property type="entry name" value="Globins"/>
    <property type="match status" value="1"/>
</dbReference>
<name>A0ABY6N047_9ALTE</name>
<keyword evidence="1" id="KW-0561">Oxygen transport</keyword>
<feature type="domain" description="Globin" evidence="2">
    <location>
        <begin position="1"/>
        <end position="134"/>
    </location>
</feature>
<dbReference type="InterPro" id="IPR000971">
    <property type="entry name" value="Globin"/>
</dbReference>
<dbReference type="InterPro" id="IPR009050">
    <property type="entry name" value="Globin-like_sf"/>
</dbReference>
<sequence>MNDEELNLIQFSWNRLRGQEESAISCFYDLLFLQQPQYKLLFTQSSEGQRLKFITMLNLIVNGLEHIDILEAHLADLGTKHHHLNIGMDDYENVAKTLVQAIDEVSAVSLTNREKNAWMKGLMLVSSIMNKTSYSGT</sequence>
<keyword evidence="4" id="KW-1185">Reference proteome</keyword>
<accession>A0ABY6N047</accession>
<keyword evidence="1" id="KW-0408">Iron</keyword>
<dbReference type="PROSITE" id="PS01033">
    <property type="entry name" value="GLOBIN"/>
    <property type="match status" value="1"/>
</dbReference>
<evidence type="ECO:0000259" key="2">
    <source>
        <dbReference type="PROSITE" id="PS01033"/>
    </source>
</evidence>